<feature type="domain" description="MmgE/PrpD C-terminal" evidence="3">
    <location>
        <begin position="271"/>
        <end position="431"/>
    </location>
</feature>
<dbReference type="GO" id="GO:0016829">
    <property type="term" value="F:lyase activity"/>
    <property type="evidence" value="ECO:0007669"/>
    <property type="project" value="InterPro"/>
</dbReference>
<reference evidence="4 5" key="1">
    <citation type="submission" date="2017-10" db="EMBL/GenBank/DDBJ databases">
        <title>Two draft genome sequences of Pusillimonas sp. strains isolated from a nitrate- and radionuclide-contaminated groundwater in Russia.</title>
        <authorList>
            <person name="Grouzdev D.S."/>
            <person name="Tourova T.P."/>
            <person name="Goeva M.A."/>
            <person name="Babich T.L."/>
            <person name="Sokolova D.S."/>
            <person name="Abdullin R."/>
            <person name="Poltaraus A.B."/>
            <person name="Toshchakov S.V."/>
            <person name="Nazina T.N."/>
        </authorList>
    </citation>
    <scope>NUCLEOTIDE SEQUENCE [LARGE SCALE GENOMIC DNA]</scope>
    <source>
        <strain evidence="4 5">JR1/69-2-13</strain>
    </source>
</reference>
<evidence type="ECO:0000256" key="1">
    <source>
        <dbReference type="ARBA" id="ARBA00006174"/>
    </source>
</evidence>
<dbReference type="Gene3D" id="3.30.1330.120">
    <property type="entry name" value="2-methylcitrate dehydratase PrpD"/>
    <property type="match status" value="1"/>
</dbReference>
<protein>
    <recommendedName>
        <fullName evidence="6">MmgE/PrpD family protein</fullName>
    </recommendedName>
</protein>
<dbReference type="AlphaFoldDB" id="A0A2N4UI13"/>
<dbReference type="InterPro" id="IPR045337">
    <property type="entry name" value="MmgE_PrpD_C"/>
</dbReference>
<organism evidence="4 5">
    <name type="scientific">Pollutimonas nitritireducens</name>
    <dbReference type="NCBI Taxonomy" id="2045209"/>
    <lineage>
        <taxon>Bacteria</taxon>
        <taxon>Pseudomonadati</taxon>
        <taxon>Pseudomonadota</taxon>
        <taxon>Betaproteobacteria</taxon>
        <taxon>Burkholderiales</taxon>
        <taxon>Alcaligenaceae</taxon>
        <taxon>Pollutimonas</taxon>
    </lineage>
</organism>
<comment type="caution">
    <text evidence="4">The sequence shown here is derived from an EMBL/GenBank/DDBJ whole genome shotgun (WGS) entry which is preliminary data.</text>
</comment>
<accession>A0A2N4UI13</accession>
<dbReference type="Pfam" id="PF03972">
    <property type="entry name" value="MmgE_PrpD_N"/>
    <property type="match status" value="1"/>
</dbReference>
<dbReference type="InterPro" id="IPR045336">
    <property type="entry name" value="MmgE_PrpD_N"/>
</dbReference>
<dbReference type="InterPro" id="IPR042183">
    <property type="entry name" value="MmgE/PrpD_sf_1"/>
</dbReference>
<dbReference type="Gene3D" id="1.10.4100.10">
    <property type="entry name" value="2-methylcitrate dehydratase PrpD"/>
    <property type="match status" value="1"/>
</dbReference>
<dbReference type="SUPFAM" id="SSF103378">
    <property type="entry name" value="2-methylcitrate dehydratase PrpD"/>
    <property type="match status" value="1"/>
</dbReference>
<evidence type="ECO:0008006" key="6">
    <source>
        <dbReference type="Google" id="ProtNLM"/>
    </source>
</evidence>
<dbReference type="PANTHER" id="PTHR16943">
    <property type="entry name" value="2-METHYLCITRATE DEHYDRATASE-RELATED"/>
    <property type="match status" value="1"/>
</dbReference>
<evidence type="ECO:0000259" key="3">
    <source>
        <dbReference type="Pfam" id="PF19305"/>
    </source>
</evidence>
<dbReference type="Proteomes" id="UP000234328">
    <property type="component" value="Unassembled WGS sequence"/>
</dbReference>
<gene>
    <name evidence="4" type="ORF">CR155_07945</name>
</gene>
<feature type="domain" description="MmgE/PrpD N-terminal" evidence="2">
    <location>
        <begin position="8"/>
        <end position="240"/>
    </location>
</feature>
<dbReference type="InterPro" id="IPR042188">
    <property type="entry name" value="MmgE/PrpD_sf_2"/>
</dbReference>
<dbReference type="PANTHER" id="PTHR16943:SF8">
    <property type="entry name" value="2-METHYLCITRATE DEHYDRATASE"/>
    <property type="match status" value="1"/>
</dbReference>
<dbReference type="InterPro" id="IPR005656">
    <property type="entry name" value="MmgE_PrpD"/>
</dbReference>
<evidence type="ECO:0000259" key="2">
    <source>
        <dbReference type="Pfam" id="PF03972"/>
    </source>
</evidence>
<proteinExistence type="inferred from homology"/>
<evidence type="ECO:0000313" key="4">
    <source>
        <dbReference type="EMBL" id="PLC54671.1"/>
    </source>
</evidence>
<comment type="similarity">
    <text evidence="1">Belongs to the PrpD family.</text>
</comment>
<sequence length="457" mass="48510">MQMTVSEVLARFVSETDFSALNNDNVVAAKTTISDCIGCTVAGSATEVGRIVRRVAQSSGGEGKATIIGGVSGASAQAAALVNGAAAHALDYDDILWSLYGHPSVTVLSATLAVAETEGASGRDLIQAYAIGVEIIGKLGRAVNPQHYEHGWHATASIGVIGAAAACAKLMRLTEKQIAMALGIAASQASGVRRNFGTMTKPLHAGNAARAGVFSAELARDGFTSSLVAFEGEFGWARTLNARTVPDSDGLQVMLGKPWELTEPGIVLKRYPSCGGTHCALDAMIAIKDQHNLKLEEIERIDCDASPFAHKVLLYPRPVSGLEGKFSMEFCLAVAAIEGSAALRHFDEAWINDPRVQALLPRISFNPRADLEPAISADAVPAEVTVFARGQAFSQKVLVPSGDPRNPMSTADRRAKFMDCADGILETDVAEKLFNDWERLDQVAQLDELLSPLRPQN</sequence>
<keyword evidence="5" id="KW-1185">Reference proteome</keyword>
<name>A0A2N4UI13_9BURK</name>
<evidence type="ECO:0000313" key="5">
    <source>
        <dbReference type="Proteomes" id="UP000234328"/>
    </source>
</evidence>
<dbReference type="EMBL" id="PDNV01000004">
    <property type="protein sequence ID" value="PLC54671.1"/>
    <property type="molecule type" value="Genomic_DNA"/>
</dbReference>
<dbReference type="Pfam" id="PF19305">
    <property type="entry name" value="MmgE_PrpD_C"/>
    <property type="match status" value="1"/>
</dbReference>
<dbReference type="InterPro" id="IPR036148">
    <property type="entry name" value="MmgE/PrpD_sf"/>
</dbReference>